<evidence type="ECO:0000256" key="7">
    <source>
        <dbReference type="ARBA" id="ARBA00022833"/>
    </source>
</evidence>
<dbReference type="InterPro" id="IPR038371">
    <property type="entry name" value="Cu_polyphenol_OxRdtase_sf"/>
</dbReference>
<comment type="catalytic activity">
    <reaction evidence="10">
        <text>adenosine + phosphate = alpha-D-ribose 1-phosphate + adenine</text>
        <dbReference type="Rhea" id="RHEA:27642"/>
        <dbReference type="ChEBI" id="CHEBI:16335"/>
        <dbReference type="ChEBI" id="CHEBI:16708"/>
        <dbReference type="ChEBI" id="CHEBI:43474"/>
        <dbReference type="ChEBI" id="CHEBI:57720"/>
        <dbReference type="EC" id="2.4.2.1"/>
    </reaction>
    <physiologicalReaction direction="left-to-right" evidence="10">
        <dbReference type="Rhea" id="RHEA:27643"/>
    </physiologicalReaction>
</comment>
<evidence type="ECO:0000256" key="9">
    <source>
        <dbReference type="ARBA" id="ARBA00047989"/>
    </source>
</evidence>
<evidence type="ECO:0000256" key="11">
    <source>
        <dbReference type="ARBA" id="ARBA00049893"/>
    </source>
</evidence>
<dbReference type="Proteomes" id="UP000523863">
    <property type="component" value="Unassembled WGS sequence"/>
</dbReference>
<comment type="catalytic activity">
    <reaction evidence="1">
        <text>inosine + phosphate = alpha-D-ribose 1-phosphate + hypoxanthine</text>
        <dbReference type="Rhea" id="RHEA:27646"/>
        <dbReference type="ChEBI" id="CHEBI:17368"/>
        <dbReference type="ChEBI" id="CHEBI:17596"/>
        <dbReference type="ChEBI" id="CHEBI:43474"/>
        <dbReference type="ChEBI" id="CHEBI:57720"/>
        <dbReference type="EC" id="2.4.2.1"/>
    </reaction>
    <physiologicalReaction direction="left-to-right" evidence="1">
        <dbReference type="Rhea" id="RHEA:27647"/>
    </physiologicalReaction>
</comment>
<reference evidence="12 13" key="1">
    <citation type="submission" date="2020-08" db="EMBL/GenBank/DDBJ databases">
        <title>Sequencing the genomes of 1000 actinobacteria strains.</title>
        <authorList>
            <person name="Klenk H.-P."/>
        </authorList>
    </citation>
    <scope>NUCLEOTIDE SEQUENCE [LARGE SCALE GENOMIC DNA]</scope>
    <source>
        <strain evidence="12 13">DSM 23694</strain>
    </source>
</reference>
<comment type="catalytic activity">
    <reaction evidence="9">
        <text>adenosine + H2O + H(+) = inosine + NH4(+)</text>
        <dbReference type="Rhea" id="RHEA:24408"/>
        <dbReference type="ChEBI" id="CHEBI:15377"/>
        <dbReference type="ChEBI" id="CHEBI:15378"/>
        <dbReference type="ChEBI" id="CHEBI:16335"/>
        <dbReference type="ChEBI" id="CHEBI:17596"/>
        <dbReference type="ChEBI" id="CHEBI:28938"/>
        <dbReference type="EC" id="3.5.4.4"/>
    </reaction>
    <physiologicalReaction direction="left-to-right" evidence="9">
        <dbReference type="Rhea" id="RHEA:24409"/>
    </physiologicalReaction>
</comment>
<evidence type="ECO:0000313" key="12">
    <source>
        <dbReference type="EMBL" id="MBB5597275.1"/>
    </source>
</evidence>
<dbReference type="GO" id="GO:0016787">
    <property type="term" value="F:hydrolase activity"/>
    <property type="evidence" value="ECO:0007669"/>
    <property type="project" value="UniProtKB-KW"/>
</dbReference>
<comment type="caution">
    <text evidence="12">The sequence shown here is derived from an EMBL/GenBank/DDBJ whole genome shotgun (WGS) entry which is preliminary data.</text>
</comment>
<protein>
    <recommendedName>
        <fullName evidence="14">Purine nucleoside phosphorylase</fullName>
    </recommendedName>
</protein>
<accession>A0A7W9DA56</accession>
<dbReference type="PANTHER" id="PTHR30616">
    <property type="entry name" value="UNCHARACTERIZED PROTEIN YFIH"/>
    <property type="match status" value="1"/>
</dbReference>
<evidence type="ECO:0008006" key="14">
    <source>
        <dbReference type="Google" id="ProtNLM"/>
    </source>
</evidence>
<comment type="function">
    <text evidence="2">Purine nucleoside enzyme that catalyzes the phosphorolysis of adenosine and inosine nucleosides, yielding D-ribose 1-phosphate and the respective free bases, adenine and hypoxanthine. Also catalyzes the phosphorolysis of S-methyl-5'-thioadenosine into adenine and S-methyl-5-thio-alpha-D-ribose 1-phosphate. Also has adenosine deaminase activity.</text>
</comment>
<evidence type="ECO:0000256" key="8">
    <source>
        <dbReference type="ARBA" id="ARBA00023008"/>
    </source>
</evidence>
<keyword evidence="8" id="KW-0186">Copper</keyword>
<dbReference type="Gene3D" id="3.60.140.10">
    <property type="entry name" value="CNF1/YfiH-like putative cysteine hydrolases"/>
    <property type="match status" value="1"/>
</dbReference>
<evidence type="ECO:0000313" key="13">
    <source>
        <dbReference type="Proteomes" id="UP000523863"/>
    </source>
</evidence>
<dbReference type="InterPro" id="IPR003730">
    <property type="entry name" value="Cu_polyphenol_OxRdtase"/>
</dbReference>
<dbReference type="GO" id="GO:0005507">
    <property type="term" value="F:copper ion binding"/>
    <property type="evidence" value="ECO:0007669"/>
    <property type="project" value="TreeGrafter"/>
</dbReference>
<dbReference type="RefSeq" id="WP_183640230.1">
    <property type="nucleotide sequence ID" value="NZ_JACHBL010000001.1"/>
</dbReference>
<sequence length="239" mass="25260">MKIYSSTLVPQAKVAFTSTVEGNLAGHVGDDPFKVAENRQALERQLGIEATPVAYMNQVHSAIVVDAVAPNVGEAPTADGLLSRDARQPLAVMVADCVPLVFVGRRGDDQDPVSAVAHAGRKGLLDGVIENTMAAMKDAGAQEIEAWIGPAICGKCYEVPEDMQQESEASRPGISSTTSWGTPALDLPKTAASIVREAGGTVHETGICTLENDTYFSYRRNAKTGRLAGVVWIAPEGQQ</sequence>
<dbReference type="InterPro" id="IPR011324">
    <property type="entry name" value="Cytotoxic_necrot_fac-like_cat"/>
</dbReference>
<proteinExistence type="inferred from homology"/>
<evidence type="ECO:0000256" key="10">
    <source>
        <dbReference type="ARBA" id="ARBA00048968"/>
    </source>
</evidence>
<name>A0A7W9DA56_9MICC</name>
<gene>
    <name evidence="12" type="ORF">BKA12_000355</name>
</gene>
<evidence type="ECO:0000256" key="4">
    <source>
        <dbReference type="ARBA" id="ARBA00022679"/>
    </source>
</evidence>
<keyword evidence="13" id="KW-1185">Reference proteome</keyword>
<evidence type="ECO:0000256" key="5">
    <source>
        <dbReference type="ARBA" id="ARBA00022723"/>
    </source>
</evidence>
<dbReference type="GO" id="GO:0017061">
    <property type="term" value="F:S-methyl-5-thioadenosine phosphorylase activity"/>
    <property type="evidence" value="ECO:0007669"/>
    <property type="project" value="UniProtKB-EC"/>
</dbReference>
<keyword evidence="5" id="KW-0479">Metal-binding</keyword>
<comment type="similarity">
    <text evidence="3">Belongs to the purine nucleoside phosphorylase YfiH/LACC1 family.</text>
</comment>
<evidence type="ECO:0000256" key="6">
    <source>
        <dbReference type="ARBA" id="ARBA00022801"/>
    </source>
</evidence>
<keyword evidence="7" id="KW-0862">Zinc</keyword>
<dbReference type="PANTHER" id="PTHR30616:SF2">
    <property type="entry name" value="PURINE NUCLEOSIDE PHOSPHORYLASE LACC1"/>
    <property type="match status" value="1"/>
</dbReference>
<dbReference type="CDD" id="cd16833">
    <property type="entry name" value="YfiH"/>
    <property type="match status" value="1"/>
</dbReference>
<dbReference type="AlphaFoldDB" id="A0A7W9DA56"/>
<keyword evidence="4" id="KW-0808">Transferase</keyword>
<comment type="catalytic activity">
    <reaction evidence="11">
        <text>S-methyl-5'-thioadenosine + phosphate = 5-(methylsulfanyl)-alpha-D-ribose 1-phosphate + adenine</text>
        <dbReference type="Rhea" id="RHEA:11852"/>
        <dbReference type="ChEBI" id="CHEBI:16708"/>
        <dbReference type="ChEBI" id="CHEBI:17509"/>
        <dbReference type="ChEBI" id="CHEBI:43474"/>
        <dbReference type="ChEBI" id="CHEBI:58533"/>
        <dbReference type="EC" id="2.4.2.28"/>
    </reaction>
    <physiologicalReaction direction="left-to-right" evidence="11">
        <dbReference type="Rhea" id="RHEA:11853"/>
    </physiologicalReaction>
</comment>
<dbReference type="EMBL" id="JACHBL010000001">
    <property type="protein sequence ID" value="MBB5597275.1"/>
    <property type="molecule type" value="Genomic_DNA"/>
</dbReference>
<dbReference type="Pfam" id="PF02578">
    <property type="entry name" value="Cu-oxidase_4"/>
    <property type="match status" value="1"/>
</dbReference>
<organism evidence="12 13">
    <name type="scientific">Neomicrococcus lactis</name>
    <dbReference type="NCBI Taxonomy" id="732241"/>
    <lineage>
        <taxon>Bacteria</taxon>
        <taxon>Bacillati</taxon>
        <taxon>Actinomycetota</taxon>
        <taxon>Actinomycetes</taxon>
        <taxon>Micrococcales</taxon>
        <taxon>Micrococcaceae</taxon>
        <taxon>Neomicrococcus</taxon>
    </lineage>
</organism>
<evidence type="ECO:0000256" key="3">
    <source>
        <dbReference type="ARBA" id="ARBA00007353"/>
    </source>
</evidence>
<evidence type="ECO:0000256" key="1">
    <source>
        <dbReference type="ARBA" id="ARBA00000553"/>
    </source>
</evidence>
<evidence type="ECO:0000256" key="2">
    <source>
        <dbReference type="ARBA" id="ARBA00003215"/>
    </source>
</evidence>
<dbReference type="SUPFAM" id="SSF64438">
    <property type="entry name" value="CNF1/YfiH-like putative cysteine hydrolases"/>
    <property type="match status" value="1"/>
</dbReference>
<keyword evidence="6" id="KW-0378">Hydrolase</keyword>